<keyword evidence="7 14" id="KW-0418">Kinase</keyword>
<dbReference type="InterPro" id="IPR004358">
    <property type="entry name" value="Sig_transdc_His_kin-like_C"/>
</dbReference>
<dbReference type="SUPFAM" id="SSF158472">
    <property type="entry name" value="HAMP domain-like"/>
    <property type="match status" value="1"/>
</dbReference>
<evidence type="ECO:0000259" key="13">
    <source>
        <dbReference type="PROSITE" id="PS50885"/>
    </source>
</evidence>
<dbReference type="Gene3D" id="1.10.287.130">
    <property type="match status" value="1"/>
</dbReference>
<evidence type="ECO:0000313" key="15">
    <source>
        <dbReference type="Proteomes" id="UP001602119"/>
    </source>
</evidence>
<dbReference type="PANTHER" id="PTHR45436">
    <property type="entry name" value="SENSOR HISTIDINE KINASE YKOH"/>
    <property type="match status" value="1"/>
</dbReference>
<keyword evidence="8 11" id="KW-1133">Transmembrane helix</keyword>
<evidence type="ECO:0000313" key="14">
    <source>
        <dbReference type="EMBL" id="MFF4778951.1"/>
    </source>
</evidence>
<dbReference type="SUPFAM" id="SSF47384">
    <property type="entry name" value="Homodimeric domain of signal transducing histidine kinase"/>
    <property type="match status" value="1"/>
</dbReference>
<dbReference type="EMBL" id="JBIAXI010000039">
    <property type="protein sequence ID" value="MFF4778951.1"/>
    <property type="molecule type" value="Genomic_DNA"/>
</dbReference>
<dbReference type="InterPro" id="IPR036097">
    <property type="entry name" value="HisK_dim/P_sf"/>
</dbReference>
<feature type="domain" description="Histidine kinase" evidence="12">
    <location>
        <begin position="193"/>
        <end position="404"/>
    </location>
</feature>
<evidence type="ECO:0000256" key="5">
    <source>
        <dbReference type="ARBA" id="ARBA00022679"/>
    </source>
</evidence>
<protein>
    <recommendedName>
        <fullName evidence="3">histidine kinase</fullName>
        <ecNumber evidence="3">2.7.13.3</ecNumber>
    </recommendedName>
</protein>
<evidence type="ECO:0000256" key="1">
    <source>
        <dbReference type="ARBA" id="ARBA00000085"/>
    </source>
</evidence>
<keyword evidence="9" id="KW-0902">Two-component regulatory system</keyword>
<dbReference type="InterPro" id="IPR050428">
    <property type="entry name" value="TCS_sensor_his_kinase"/>
</dbReference>
<gene>
    <name evidence="14" type="ORF">ACFY05_39620</name>
</gene>
<proteinExistence type="predicted"/>
<dbReference type="InterPro" id="IPR003660">
    <property type="entry name" value="HAMP_dom"/>
</dbReference>
<feature type="transmembrane region" description="Helical" evidence="11">
    <location>
        <begin position="31"/>
        <end position="51"/>
    </location>
</feature>
<name>A0ABW6VHW4_MICFU</name>
<dbReference type="Pfam" id="PF00672">
    <property type="entry name" value="HAMP"/>
    <property type="match status" value="1"/>
</dbReference>
<feature type="transmembrane region" description="Helical" evidence="11">
    <location>
        <begin position="108"/>
        <end position="131"/>
    </location>
</feature>
<dbReference type="Gene3D" id="3.30.565.10">
    <property type="entry name" value="Histidine kinase-like ATPase, C-terminal domain"/>
    <property type="match status" value="1"/>
</dbReference>
<dbReference type="SMART" id="SM00304">
    <property type="entry name" value="HAMP"/>
    <property type="match status" value="1"/>
</dbReference>
<evidence type="ECO:0000256" key="3">
    <source>
        <dbReference type="ARBA" id="ARBA00012438"/>
    </source>
</evidence>
<keyword evidence="15" id="KW-1185">Reference proteome</keyword>
<dbReference type="PRINTS" id="PR00344">
    <property type="entry name" value="BCTRLSENSOR"/>
</dbReference>
<keyword evidence="5" id="KW-0808">Transferase</keyword>
<dbReference type="Proteomes" id="UP001602119">
    <property type="component" value="Unassembled WGS sequence"/>
</dbReference>
<dbReference type="GO" id="GO:0016301">
    <property type="term" value="F:kinase activity"/>
    <property type="evidence" value="ECO:0007669"/>
    <property type="project" value="UniProtKB-KW"/>
</dbReference>
<dbReference type="SMART" id="SM00387">
    <property type="entry name" value="HATPase_c"/>
    <property type="match status" value="1"/>
</dbReference>
<comment type="catalytic activity">
    <reaction evidence="1">
        <text>ATP + protein L-histidine = ADP + protein N-phospho-L-histidine.</text>
        <dbReference type="EC" id="2.7.13.3"/>
    </reaction>
</comment>
<evidence type="ECO:0000256" key="9">
    <source>
        <dbReference type="ARBA" id="ARBA00023012"/>
    </source>
</evidence>
<dbReference type="InterPro" id="IPR003594">
    <property type="entry name" value="HATPase_dom"/>
</dbReference>
<dbReference type="SMART" id="SM00388">
    <property type="entry name" value="HisKA"/>
    <property type="match status" value="1"/>
</dbReference>
<dbReference type="RefSeq" id="WP_387347570.1">
    <property type="nucleotide sequence ID" value="NZ_JBIAXI010000039.1"/>
</dbReference>
<dbReference type="PANTHER" id="PTHR45436:SF5">
    <property type="entry name" value="SENSOR HISTIDINE KINASE TRCS"/>
    <property type="match status" value="1"/>
</dbReference>
<comment type="subcellular location">
    <subcellularLocation>
        <location evidence="2">Cell membrane</location>
    </subcellularLocation>
</comment>
<dbReference type="Pfam" id="PF02518">
    <property type="entry name" value="HATPase_c"/>
    <property type="match status" value="1"/>
</dbReference>
<evidence type="ECO:0000256" key="4">
    <source>
        <dbReference type="ARBA" id="ARBA00022553"/>
    </source>
</evidence>
<evidence type="ECO:0000256" key="6">
    <source>
        <dbReference type="ARBA" id="ARBA00022692"/>
    </source>
</evidence>
<dbReference type="InterPro" id="IPR005467">
    <property type="entry name" value="His_kinase_dom"/>
</dbReference>
<evidence type="ECO:0000256" key="7">
    <source>
        <dbReference type="ARBA" id="ARBA00022777"/>
    </source>
</evidence>
<evidence type="ECO:0000256" key="10">
    <source>
        <dbReference type="ARBA" id="ARBA00023136"/>
    </source>
</evidence>
<dbReference type="SUPFAM" id="SSF55874">
    <property type="entry name" value="ATPase domain of HSP90 chaperone/DNA topoisomerase II/histidine kinase"/>
    <property type="match status" value="1"/>
</dbReference>
<dbReference type="InterPro" id="IPR003661">
    <property type="entry name" value="HisK_dim/P_dom"/>
</dbReference>
<dbReference type="Pfam" id="PF00512">
    <property type="entry name" value="HisKA"/>
    <property type="match status" value="1"/>
</dbReference>
<comment type="caution">
    <text evidence="14">The sequence shown here is derived from an EMBL/GenBank/DDBJ whole genome shotgun (WGS) entry which is preliminary data.</text>
</comment>
<dbReference type="CDD" id="cd00082">
    <property type="entry name" value="HisKA"/>
    <property type="match status" value="1"/>
</dbReference>
<dbReference type="Gene3D" id="6.10.340.10">
    <property type="match status" value="1"/>
</dbReference>
<keyword evidence="10 11" id="KW-0472">Membrane</keyword>
<keyword evidence="4" id="KW-0597">Phosphoprotein</keyword>
<evidence type="ECO:0000259" key="12">
    <source>
        <dbReference type="PROSITE" id="PS50109"/>
    </source>
</evidence>
<accession>A0ABW6VHW4</accession>
<evidence type="ECO:0000256" key="8">
    <source>
        <dbReference type="ARBA" id="ARBA00022989"/>
    </source>
</evidence>
<reference evidence="14 15" key="1">
    <citation type="submission" date="2024-10" db="EMBL/GenBank/DDBJ databases">
        <title>The Natural Products Discovery Center: Release of the First 8490 Sequenced Strains for Exploring Actinobacteria Biosynthetic Diversity.</title>
        <authorList>
            <person name="Kalkreuter E."/>
            <person name="Kautsar S.A."/>
            <person name="Yang D."/>
            <person name="Bader C.D."/>
            <person name="Teijaro C.N."/>
            <person name="Fluegel L."/>
            <person name="Davis C.M."/>
            <person name="Simpson J.R."/>
            <person name="Lauterbach L."/>
            <person name="Steele A.D."/>
            <person name="Gui C."/>
            <person name="Meng S."/>
            <person name="Li G."/>
            <person name="Viehrig K."/>
            <person name="Ye F."/>
            <person name="Su P."/>
            <person name="Kiefer A.F."/>
            <person name="Nichols A."/>
            <person name="Cepeda A.J."/>
            <person name="Yan W."/>
            <person name="Fan B."/>
            <person name="Jiang Y."/>
            <person name="Adhikari A."/>
            <person name="Zheng C.-J."/>
            <person name="Schuster L."/>
            <person name="Cowan T.M."/>
            <person name="Smanski M.J."/>
            <person name="Chevrette M.G."/>
            <person name="De Carvalho L.P.S."/>
            <person name="Shen B."/>
        </authorList>
    </citation>
    <scope>NUCLEOTIDE SEQUENCE [LARGE SCALE GENOMIC DNA]</scope>
    <source>
        <strain evidence="14 15">NPDC001281</strain>
    </source>
</reference>
<sequence>MAFLSAFTRLAGRLARPHLPRRTVRLRLTLLYGGLFLVSGATLLAITYVLVRHAVMGQVVKSFIPAPDNAPIPSPGMPPPGKSRSVELLPAQFQQVLKLQRAEALNQLLINSALALALMSVISVVLGWVVAGRILRRLRTIIATAREISATDLHRRLAFDGPADEIKALGDTFDGLLARLEASFQAQRQFVANASHELRTPLTRQRALGQVALSDPMPTVESLREAHEEILAAGVQQERLIEALLTLSRGQAGIEARHAFDLARLGEDVVDDRRAEARRRGVAIRQSFGAAPAAGHRPLAERLVANLVDNALCHNTLPGWVEVETRTVDGHAVLTISNSGPLVPPDAVERLFQPFQRLGTARTGHPDGLGLGLSIVHAIATAHDAAVTATPRAEGGLTVTVTFP</sequence>
<organism evidence="14 15">
    <name type="scientific">Microtetraspora fusca</name>
    <dbReference type="NCBI Taxonomy" id="1997"/>
    <lineage>
        <taxon>Bacteria</taxon>
        <taxon>Bacillati</taxon>
        <taxon>Actinomycetota</taxon>
        <taxon>Actinomycetes</taxon>
        <taxon>Streptosporangiales</taxon>
        <taxon>Streptosporangiaceae</taxon>
        <taxon>Microtetraspora</taxon>
    </lineage>
</organism>
<feature type="domain" description="HAMP" evidence="13">
    <location>
        <begin position="132"/>
        <end position="185"/>
    </location>
</feature>
<evidence type="ECO:0000256" key="11">
    <source>
        <dbReference type="SAM" id="Phobius"/>
    </source>
</evidence>
<keyword evidence="6 11" id="KW-0812">Transmembrane</keyword>
<dbReference type="EC" id="2.7.13.3" evidence="3"/>
<dbReference type="PROSITE" id="PS50885">
    <property type="entry name" value="HAMP"/>
    <property type="match status" value="1"/>
</dbReference>
<dbReference type="InterPro" id="IPR036890">
    <property type="entry name" value="HATPase_C_sf"/>
</dbReference>
<evidence type="ECO:0000256" key="2">
    <source>
        <dbReference type="ARBA" id="ARBA00004236"/>
    </source>
</evidence>
<dbReference type="PROSITE" id="PS50109">
    <property type="entry name" value="HIS_KIN"/>
    <property type="match status" value="1"/>
</dbReference>